<dbReference type="GO" id="GO:0008483">
    <property type="term" value="F:transaminase activity"/>
    <property type="evidence" value="ECO:0007669"/>
    <property type="project" value="UniProtKB-KW"/>
</dbReference>
<dbReference type="InterPro" id="IPR015422">
    <property type="entry name" value="PyrdxlP-dep_Trfase_small"/>
</dbReference>
<dbReference type="AlphaFoldDB" id="A0A6P1MHL1"/>
<evidence type="ECO:0000256" key="3">
    <source>
        <dbReference type="RuleBase" id="RU004508"/>
    </source>
</evidence>
<dbReference type="NCBIfam" id="TIGR04181">
    <property type="entry name" value="NHT_00031"/>
    <property type="match status" value="1"/>
</dbReference>
<name>A0A6P1MHL1_9FIRM</name>
<sequence>MDKKQIQLSVPNLDIEIVESLRECIETGWVSTGGRFIGEFERKTAQYVGIADAVSAQSGTAGLHVALRILGISAGDEVLVPTLTFVAAVNPVKYLGAEPVFMDCDDSFCMDVDKLEQFCQEECIFDGAKLIDKKTGKTIKAIVVVHIFGNLADMERIMDISQKYNLKVLEDATEALGSYYKEGRYRGYFSGTIADMGVYSFNANKIITTGGGGMIVSRNQHYLDEARYLTITAKKTSAEETLFFVHGDVGYNYRMLNLQAALGVSQIDKLECFIETKIANYKTYKEELQKVDGIRIIPFKEDIRANHWFYSLYIDNERFGESRNELMHRLIQNGIQCRPVWKLIHTLEPYINAQNYKIAKAVDYADHILNVPCSTNLTSEEIKYVCKIIKEK</sequence>
<dbReference type="GO" id="GO:0030170">
    <property type="term" value="F:pyridoxal phosphate binding"/>
    <property type="evidence" value="ECO:0007669"/>
    <property type="project" value="TreeGrafter"/>
</dbReference>
<evidence type="ECO:0000313" key="4">
    <source>
        <dbReference type="EMBL" id="QHI72074.1"/>
    </source>
</evidence>
<keyword evidence="2 3" id="KW-0663">Pyridoxal phosphate</keyword>
<feature type="modified residue" description="N6-(pyridoxal phosphate)lysine" evidence="2">
    <location>
        <position position="205"/>
    </location>
</feature>
<protein>
    <submittedName>
        <fullName evidence="4">LegC family aminotransferase</fullName>
    </submittedName>
</protein>
<dbReference type="Gene3D" id="3.40.640.10">
    <property type="entry name" value="Type I PLP-dependent aspartate aminotransferase-like (Major domain)"/>
    <property type="match status" value="1"/>
</dbReference>
<dbReference type="Proteomes" id="UP000463883">
    <property type="component" value="Chromosome"/>
</dbReference>
<feature type="active site" description="Proton acceptor" evidence="1">
    <location>
        <position position="205"/>
    </location>
</feature>
<dbReference type="Gene3D" id="3.90.1150.10">
    <property type="entry name" value="Aspartate Aminotransferase, domain 1"/>
    <property type="match status" value="1"/>
</dbReference>
<dbReference type="Pfam" id="PF01041">
    <property type="entry name" value="DegT_DnrJ_EryC1"/>
    <property type="match status" value="1"/>
</dbReference>
<accession>A0A6P1MHL1</accession>
<dbReference type="InterPro" id="IPR000653">
    <property type="entry name" value="DegT/StrS_aminotransferase"/>
</dbReference>
<dbReference type="CDD" id="cd00616">
    <property type="entry name" value="AHBA_syn"/>
    <property type="match status" value="1"/>
</dbReference>
<dbReference type="PANTHER" id="PTHR30244">
    <property type="entry name" value="TRANSAMINASE"/>
    <property type="match status" value="1"/>
</dbReference>
<dbReference type="InterPro" id="IPR015424">
    <property type="entry name" value="PyrdxlP-dep_Trfase"/>
</dbReference>
<comment type="similarity">
    <text evidence="3">Belongs to the DegT/DnrJ/EryC1 family.</text>
</comment>
<dbReference type="SUPFAM" id="SSF53383">
    <property type="entry name" value="PLP-dependent transferases"/>
    <property type="match status" value="1"/>
</dbReference>
<dbReference type="RefSeq" id="WP_162361844.1">
    <property type="nucleotide sequence ID" value="NZ_CP047591.1"/>
</dbReference>
<reference evidence="4 5" key="1">
    <citation type="submission" date="2020-01" db="EMBL/GenBank/DDBJ databases">
        <title>Genomic analysis of Aminipila sp. CBA3637.</title>
        <authorList>
            <person name="Kim Y.B."/>
            <person name="Roh S.W."/>
        </authorList>
    </citation>
    <scope>NUCLEOTIDE SEQUENCE [LARGE SCALE GENOMIC DNA]</scope>
    <source>
        <strain evidence="4 5">CBA3637</strain>
    </source>
</reference>
<dbReference type="PIRSF" id="PIRSF000390">
    <property type="entry name" value="PLP_StrS"/>
    <property type="match status" value="1"/>
</dbReference>
<dbReference type="EMBL" id="CP047591">
    <property type="protein sequence ID" value="QHI72074.1"/>
    <property type="molecule type" value="Genomic_DNA"/>
</dbReference>
<proteinExistence type="inferred from homology"/>
<gene>
    <name evidence="4" type="ORF">Ami3637_06385</name>
</gene>
<dbReference type="InterPro" id="IPR026385">
    <property type="entry name" value="LegC-like"/>
</dbReference>
<keyword evidence="5" id="KW-1185">Reference proteome</keyword>
<keyword evidence="4" id="KW-0032">Aminotransferase</keyword>
<keyword evidence="4" id="KW-0808">Transferase</keyword>
<evidence type="ECO:0000256" key="2">
    <source>
        <dbReference type="PIRSR" id="PIRSR000390-2"/>
    </source>
</evidence>
<evidence type="ECO:0000256" key="1">
    <source>
        <dbReference type="PIRSR" id="PIRSR000390-1"/>
    </source>
</evidence>
<organism evidence="4 5">
    <name type="scientific">Aminipila terrae</name>
    <dbReference type="NCBI Taxonomy" id="2697030"/>
    <lineage>
        <taxon>Bacteria</taxon>
        <taxon>Bacillati</taxon>
        <taxon>Bacillota</taxon>
        <taxon>Clostridia</taxon>
        <taxon>Peptostreptococcales</taxon>
        <taxon>Anaerovoracaceae</taxon>
        <taxon>Aminipila</taxon>
    </lineage>
</organism>
<dbReference type="PANTHER" id="PTHR30244:SF30">
    <property type="entry name" value="BLR5990 PROTEIN"/>
    <property type="match status" value="1"/>
</dbReference>
<evidence type="ECO:0000313" key="5">
    <source>
        <dbReference type="Proteomes" id="UP000463883"/>
    </source>
</evidence>
<dbReference type="InterPro" id="IPR015421">
    <property type="entry name" value="PyrdxlP-dep_Trfase_major"/>
</dbReference>
<dbReference type="GO" id="GO:0000271">
    <property type="term" value="P:polysaccharide biosynthetic process"/>
    <property type="evidence" value="ECO:0007669"/>
    <property type="project" value="TreeGrafter"/>
</dbReference>
<dbReference type="KEGG" id="amic:Ami3637_06385"/>